<feature type="compositionally biased region" description="Basic and acidic residues" evidence="1">
    <location>
        <begin position="88"/>
        <end position="134"/>
    </location>
</feature>
<evidence type="ECO:0000313" key="2">
    <source>
        <dbReference type="EMBL" id="GJS89052.1"/>
    </source>
</evidence>
<feature type="region of interest" description="Disordered" evidence="1">
    <location>
        <begin position="32"/>
        <end position="57"/>
    </location>
</feature>
<reference evidence="2" key="2">
    <citation type="submission" date="2022-01" db="EMBL/GenBank/DDBJ databases">
        <authorList>
            <person name="Yamashiro T."/>
            <person name="Shiraishi A."/>
            <person name="Satake H."/>
            <person name="Nakayama K."/>
        </authorList>
    </citation>
    <scope>NUCLEOTIDE SEQUENCE</scope>
</reference>
<organism evidence="2 3">
    <name type="scientific">Tanacetum coccineum</name>
    <dbReference type="NCBI Taxonomy" id="301880"/>
    <lineage>
        <taxon>Eukaryota</taxon>
        <taxon>Viridiplantae</taxon>
        <taxon>Streptophyta</taxon>
        <taxon>Embryophyta</taxon>
        <taxon>Tracheophyta</taxon>
        <taxon>Spermatophyta</taxon>
        <taxon>Magnoliopsida</taxon>
        <taxon>eudicotyledons</taxon>
        <taxon>Gunneridae</taxon>
        <taxon>Pentapetalae</taxon>
        <taxon>asterids</taxon>
        <taxon>campanulids</taxon>
        <taxon>Asterales</taxon>
        <taxon>Asteraceae</taxon>
        <taxon>Asteroideae</taxon>
        <taxon>Anthemideae</taxon>
        <taxon>Anthemidinae</taxon>
        <taxon>Tanacetum</taxon>
    </lineage>
</organism>
<accession>A0ABQ4ZJC3</accession>
<evidence type="ECO:0000313" key="3">
    <source>
        <dbReference type="Proteomes" id="UP001151760"/>
    </source>
</evidence>
<sequence length="213" mass="24278">MKCMDFLLGSGLNKKRKQVAGETISLRKSLKVTIKQKKQSTTPIPPPSDDRERDEIGEATLLSLTLHKTAISYVSEFADSMLNDDDDSGTRIDPGSHKEHPKTIDDNDETEKEKKDDETNDEKANEDEKKDETCSMKTRKEKMQTPIPSPLDPLGKTYLRIMLETHKLRSGGLGSTKMEIARFRERESRGRNLRCKIIWKSEDTKSSTPLWKP</sequence>
<comment type="caution">
    <text evidence="2">The sequence shown here is derived from an EMBL/GenBank/DDBJ whole genome shotgun (WGS) entry which is preliminary data.</text>
</comment>
<reference evidence="2" key="1">
    <citation type="journal article" date="2022" name="Int. J. Mol. Sci.">
        <title>Draft Genome of Tanacetum Coccineum: Genomic Comparison of Closely Related Tanacetum-Family Plants.</title>
        <authorList>
            <person name="Yamashiro T."/>
            <person name="Shiraishi A."/>
            <person name="Nakayama K."/>
            <person name="Satake H."/>
        </authorList>
    </citation>
    <scope>NUCLEOTIDE SEQUENCE</scope>
</reference>
<name>A0ABQ4ZJC3_9ASTR</name>
<proteinExistence type="predicted"/>
<protein>
    <submittedName>
        <fullName evidence="2">Uncharacterized protein</fullName>
    </submittedName>
</protein>
<gene>
    <name evidence="2" type="ORF">Tco_0771688</name>
</gene>
<keyword evidence="3" id="KW-1185">Reference proteome</keyword>
<evidence type="ECO:0000256" key="1">
    <source>
        <dbReference type="SAM" id="MobiDB-lite"/>
    </source>
</evidence>
<dbReference type="EMBL" id="BQNB010011320">
    <property type="protein sequence ID" value="GJS89052.1"/>
    <property type="molecule type" value="Genomic_DNA"/>
</dbReference>
<dbReference type="Proteomes" id="UP001151760">
    <property type="component" value="Unassembled WGS sequence"/>
</dbReference>
<feature type="region of interest" description="Disordered" evidence="1">
    <location>
        <begin position="80"/>
        <end position="152"/>
    </location>
</feature>